<dbReference type="SMART" id="SM00419">
    <property type="entry name" value="HTH_CRP"/>
    <property type="match status" value="1"/>
</dbReference>
<dbReference type="PANTHER" id="PTHR24567:SF75">
    <property type="entry name" value="FUMARATE AND NITRATE REDUCTION REGULATORY PROTEIN"/>
    <property type="match status" value="1"/>
</dbReference>
<evidence type="ECO:0000256" key="3">
    <source>
        <dbReference type="ARBA" id="ARBA00023163"/>
    </source>
</evidence>
<feature type="domain" description="HTH crp-type" evidence="6">
    <location>
        <begin position="201"/>
        <end position="274"/>
    </location>
</feature>
<feature type="region of interest" description="Disordered" evidence="4">
    <location>
        <begin position="1"/>
        <end position="52"/>
    </location>
</feature>
<evidence type="ECO:0000313" key="8">
    <source>
        <dbReference type="Proteomes" id="UP000240638"/>
    </source>
</evidence>
<dbReference type="CDD" id="cd00038">
    <property type="entry name" value="CAP_ED"/>
    <property type="match status" value="1"/>
</dbReference>
<organism evidence="7 8">
    <name type="scientific">Trinickia symbiotica</name>
    <dbReference type="NCBI Taxonomy" id="863227"/>
    <lineage>
        <taxon>Bacteria</taxon>
        <taxon>Pseudomonadati</taxon>
        <taxon>Pseudomonadota</taxon>
        <taxon>Betaproteobacteria</taxon>
        <taxon>Burkholderiales</taxon>
        <taxon>Burkholderiaceae</taxon>
        <taxon>Trinickia</taxon>
    </lineage>
</organism>
<dbReference type="SUPFAM" id="SSF51206">
    <property type="entry name" value="cAMP-binding domain-like"/>
    <property type="match status" value="1"/>
</dbReference>
<dbReference type="PANTHER" id="PTHR24567">
    <property type="entry name" value="CRP FAMILY TRANSCRIPTIONAL REGULATORY PROTEIN"/>
    <property type="match status" value="1"/>
</dbReference>
<dbReference type="Gene3D" id="1.10.10.10">
    <property type="entry name" value="Winged helix-like DNA-binding domain superfamily/Winged helix DNA-binding domain"/>
    <property type="match status" value="1"/>
</dbReference>
<evidence type="ECO:0000256" key="1">
    <source>
        <dbReference type="ARBA" id="ARBA00023015"/>
    </source>
</evidence>
<dbReference type="GO" id="GO:0003700">
    <property type="term" value="F:DNA-binding transcription factor activity"/>
    <property type="evidence" value="ECO:0007669"/>
    <property type="project" value="TreeGrafter"/>
</dbReference>
<keyword evidence="3" id="KW-0804">Transcription</keyword>
<dbReference type="PROSITE" id="PS51063">
    <property type="entry name" value="HTH_CRP_2"/>
    <property type="match status" value="1"/>
</dbReference>
<comment type="caution">
    <text evidence="7">The sequence shown here is derived from an EMBL/GenBank/DDBJ whole genome shotgun (WGS) entry which is preliminary data.</text>
</comment>
<dbReference type="InterPro" id="IPR018490">
    <property type="entry name" value="cNMP-bd_dom_sf"/>
</dbReference>
<dbReference type="CDD" id="cd00092">
    <property type="entry name" value="HTH_CRP"/>
    <property type="match status" value="1"/>
</dbReference>
<accession>A0A2T3XRY4</accession>
<name>A0A2T3XRY4_9BURK</name>
<dbReference type="NCBIfam" id="NF008365">
    <property type="entry name" value="PRK11161.1"/>
    <property type="match status" value="1"/>
</dbReference>
<keyword evidence="2" id="KW-0238">DNA-binding</keyword>
<dbReference type="SUPFAM" id="SSF46785">
    <property type="entry name" value="Winged helix' DNA-binding domain"/>
    <property type="match status" value="1"/>
</dbReference>
<evidence type="ECO:0000313" key="7">
    <source>
        <dbReference type="EMBL" id="PTB19265.1"/>
    </source>
</evidence>
<feature type="compositionally biased region" description="Acidic residues" evidence="4">
    <location>
        <begin position="9"/>
        <end position="19"/>
    </location>
</feature>
<protein>
    <submittedName>
        <fullName evidence="7">Crp/Fnr family transcriptional regulator</fullName>
    </submittedName>
</protein>
<dbReference type="PROSITE" id="PS50042">
    <property type="entry name" value="CNMP_BINDING_3"/>
    <property type="match status" value="1"/>
</dbReference>
<dbReference type="SMART" id="SM00100">
    <property type="entry name" value="cNMP"/>
    <property type="match status" value="1"/>
</dbReference>
<dbReference type="EMBL" id="PYUC01000009">
    <property type="protein sequence ID" value="PTB19265.1"/>
    <property type="molecule type" value="Genomic_DNA"/>
</dbReference>
<reference evidence="7 8" key="1">
    <citation type="submission" date="2018-03" db="EMBL/GenBank/DDBJ databases">
        <title>Whole genome analyses suggest that Burkholderia sensu lato contains two further novel genera in the rhizoxinica-symbiotica group Mycetohabitans gen. nov., and Trinickia gen. nov.: implications for the evolution of diazotrophy and nodulation in the Burkholderiaceae.</title>
        <authorList>
            <person name="Estrada De Los Santos P."/>
            <person name="Palmer M."/>
            <person name="Chavez-Ramirez B."/>
            <person name="Steenkamp E.T."/>
            <person name="Hirsch A.M."/>
            <person name="Manyaka P."/>
            <person name="Maluk M."/>
            <person name="Lafos M."/>
            <person name="Crook M."/>
            <person name="Gross E."/>
            <person name="Simon M.F."/>
            <person name="Bueno Dos Reis Junior F."/>
            <person name="Poole P.S."/>
            <person name="Venter S.N."/>
            <person name="James E.K."/>
        </authorList>
    </citation>
    <scope>NUCLEOTIDE SEQUENCE [LARGE SCALE GENOMIC DNA]</scope>
    <source>
        <strain evidence="7 8">JPY-366</strain>
    </source>
</reference>
<keyword evidence="1" id="KW-0805">Transcription regulation</keyword>
<evidence type="ECO:0000256" key="2">
    <source>
        <dbReference type="ARBA" id="ARBA00023125"/>
    </source>
</evidence>
<dbReference type="GO" id="GO:0005829">
    <property type="term" value="C:cytosol"/>
    <property type="evidence" value="ECO:0007669"/>
    <property type="project" value="TreeGrafter"/>
</dbReference>
<dbReference type="Proteomes" id="UP000240638">
    <property type="component" value="Unassembled WGS sequence"/>
</dbReference>
<evidence type="ECO:0000259" key="5">
    <source>
        <dbReference type="PROSITE" id="PS50042"/>
    </source>
</evidence>
<feature type="domain" description="Cyclic nucleotide-binding" evidence="5">
    <location>
        <begin position="67"/>
        <end position="137"/>
    </location>
</feature>
<sequence length="279" mass="31185">MRTEKAENEDMLLELEPEEDTRAERLPLSSTVPMRPPKTTPDSTSAAPKAASTNAGCSNCSMLSACMPNNLTSEELRLFDSIVTATRLVKRGEALYRANDEFQSIYAVRAGSFKTVVMHRDGREQVTGFHFAGEVLGLDGLHSRRHIGDTVAIEDSSVCIIPYALLEALCAESKPLQQQVLRMMSGEIVRESALMMLLGTMRAEERLASFLLNLSSRMEARGYSPAEFHLRMTREEMGNYLGMKLETVSRMFSKFQRDGLLETRGKRIRIVDLDALARV</sequence>
<dbReference type="InterPro" id="IPR036390">
    <property type="entry name" value="WH_DNA-bd_sf"/>
</dbReference>
<dbReference type="InterPro" id="IPR000595">
    <property type="entry name" value="cNMP-bd_dom"/>
</dbReference>
<dbReference type="GO" id="GO:0003677">
    <property type="term" value="F:DNA binding"/>
    <property type="evidence" value="ECO:0007669"/>
    <property type="project" value="UniProtKB-KW"/>
</dbReference>
<dbReference type="InterPro" id="IPR050397">
    <property type="entry name" value="Env_Response_Regulators"/>
</dbReference>
<dbReference type="FunFam" id="1.10.10.10:FF:000028">
    <property type="entry name" value="Fumarate/nitrate reduction transcriptional regulator Fnr"/>
    <property type="match status" value="1"/>
</dbReference>
<gene>
    <name evidence="7" type="ORF">C9I57_19820</name>
</gene>
<dbReference type="InterPro" id="IPR014710">
    <property type="entry name" value="RmlC-like_jellyroll"/>
</dbReference>
<dbReference type="AlphaFoldDB" id="A0A2T3XRY4"/>
<feature type="compositionally biased region" description="Polar residues" evidence="4">
    <location>
        <begin position="40"/>
        <end position="52"/>
    </location>
</feature>
<dbReference type="InterPro" id="IPR012318">
    <property type="entry name" value="HTH_CRP"/>
</dbReference>
<evidence type="ECO:0000259" key="6">
    <source>
        <dbReference type="PROSITE" id="PS51063"/>
    </source>
</evidence>
<dbReference type="Pfam" id="PF00027">
    <property type="entry name" value="cNMP_binding"/>
    <property type="match status" value="1"/>
</dbReference>
<evidence type="ECO:0000256" key="4">
    <source>
        <dbReference type="SAM" id="MobiDB-lite"/>
    </source>
</evidence>
<proteinExistence type="predicted"/>
<dbReference type="PRINTS" id="PR00034">
    <property type="entry name" value="HTHCRP"/>
</dbReference>
<dbReference type="Gene3D" id="2.60.120.10">
    <property type="entry name" value="Jelly Rolls"/>
    <property type="match status" value="1"/>
</dbReference>
<dbReference type="InterPro" id="IPR036388">
    <property type="entry name" value="WH-like_DNA-bd_sf"/>
</dbReference>
<dbReference type="Pfam" id="PF13545">
    <property type="entry name" value="HTH_Crp_2"/>
    <property type="match status" value="1"/>
</dbReference>